<dbReference type="RefSeq" id="WP_341986790.1">
    <property type="nucleotide sequence ID" value="NZ_JBBYHY010000003.1"/>
</dbReference>
<dbReference type="EMBL" id="JBBYHY010000003">
    <property type="protein sequence ID" value="MEL3953431.1"/>
    <property type="molecule type" value="Genomic_DNA"/>
</dbReference>
<comment type="caution">
    <text evidence="2">The sequence shown here is derived from an EMBL/GenBank/DDBJ whole genome shotgun (WGS) entry which is preliminary data.</text>
</comment>
<name>A0ABU9JMY1_9GAMM</name>
<evidence type="ECO:0000256" key="1">
    <source>
        <dbReference type="SAM" id="MobiDB-lite"/>
    </source>
</evidence>
<reference evidence="2 3" key="1">
    <citation type="submission" date="2024-04" db="EMBL/GenBank/DDBJ databases">
        <title>Bacterial endophytes with biocontrol capabilities against important plant pathogens.</title>
        <authorList>
            <person name="Alayande K.A."/>
        </authorList>
    </citation>
    <scope>NUCLEOTIDE SEQUENCE [LARGE SCALE GENOMIC DNA]</scope>
    <source>
        <strain evidence="2 3">KV22</strain>
    </source>
</reference>
<protein>
    <submittedName>
        <fullName evidence="2">Uncharacterized protein</fullName>
    </submittedName>
</protein>
<gene>
    <name evidence="2" type="ORF">AAE039_07630</name>
</gene>
<dbReference type="Proteomes" id="UP001455088">
    <property type="component" value="Unassembled WGS sequence"/>
</dbReference>
<feature type="region of interest" description="Disordered" evidence="1">
    <location>
        <begin position="74"/>
        <end position="101"/>
    </location>
</feature>
<evidence type="ECO:0000313" key="3">
    <source>
        <dbReference type="Proteomes" id="UP001455088"/>
    </source>
</evidence>
<proteinExistence type="predicted"/>
<keyword evidence="3" id="KW-1185">Reference proteome</keyword>
<sequence>MTDNASALVAFTRLTSGKYKLYLTSDEKERLHTRAALERLKENVFETGLRSQSDGRKDAMQRLREHAILLRKQREKQNQVEQVVQVNHGPTHRDSGPSFSR</sequence>
<accession>A0ABU9JMY1</accession>
<organism evidence="2 3">
    <name type="scientific">Stenotrophomonas bentonitica</name>
    <dbReference type="NCBI Taxonomy" id="1450134"/>
    <lineage>
        <taxon>Bacteria</taxon>
        <taxon>Pseudomonadati</taxon>
        <taxon>Pseudomonadota</taxon>
        <taxon>Gammaproteobacteria</taxon>
        <taxon>Lysobacterales</taxon>
        <taxon>Lysobacteraceae</taxon>
        <taxon>Stenotrophomonas</taxon>
    </lineage>
</organism>
<evidence type="ECO:0000313" key="2">
    <source>
        <dbReference type="EMBL" id="MEL3953431.1"/>
    </source>
</evidence>